<reference evidence="3" key="1">
    <citation type="submission" date="2022-10" db="EMBL/GenBank/DDBJ databases">
        <title>Hoeflea sp. G2-23, isolated from marine algae.</title>
        <authorList>
            <person name="Kristyanto S."/>
            <person name="Kim J.M."/>
            <person name="Jeon C.O."/>
        </authorList>
    </citation>
    <scope>NUCLEOTIDE SEQUENCE</scope>
    <source>
        <strain evidence="3">G2-23</strain>
    </source>
</reference>
<evidence type="ECO:0000256" key="1">
    <source>
        <dbReference type="SAM" id="MobiDB-lite"/>
    </source>
</evidence>
<keyword evidence="4" id="KW-1185">Reference proteome</keyword>
<organism evidence="3 4">
    <name type="scientific">Hoeflea algicola</name>
    <dbReference type="NCBI Taxonomy" id="2983763"/>
    <lineage>
        <taxon>Bacteria</taxon>
        <taxon>Pseudomonadati</taxon>
        <taxon>Pseudomonadota</taxon>
        <taxon>Alphaproteobacteria</taxon>
        <taxon>Hyphomicrobiales</taxon>
        <taxon>Rhizobiaceae</taxon>
        <taxon>Hoeflea</taxon>
    </lineage>
</organism>
<comment type="caution">
    <text evidence="3">The sequence shown here is derived from an EMBL/GenBank/DDBJ whole genome shotgun (WGS) entry which is preliminary data.</text>
</comment>
<dbReference type="EMBL" id="JAOVZR010000001">
    <property type="protein sequence ID" value="MCY0147055.1"/>
    <property type="molecule type" value="Genomic_DNA"/>
</dbReference>
<name>A0ABT3Z5N0_9HYPH</name>
<feature type="compositionally biased region" description="Polar residues" evidence="1">
    <location>
        <begin position="43"/>
        <end position="56"/>
    </location>
</feature>
<dbReference type="Proteomes" id="UP001073227">
    <property type="component" value="Unassembled WGS sequence"/>
</dbReference>
<protein>
    <recommendedName>
        <fullName evidence="5">Lipoprotein</fullName>
    </recommendedName>
</protein>
<accession>A0ABT3Z5N0</accession>
<evidence type="ECO:0000256" key="2">
    <source>
        <dbReference type="SAM" id="SignalP"/>
    </source>
</evidence>
<evidence type="ECO:0000313" key="3">
    <source>
        <dbReference type="EMBL" id="MCY0147055.1"/>
    </source>
</evidence>
<proteinExistence type="predicted"/>
<evidence type="ECO:0008006" key="5">
    <source>
        <dbReference type="Google" id="ProtNLM"/>
    </source>
</evidence>
<evidence type="ECO:0000313" key="4">
    <source>
        <dbReference type="Proteomes" id="UP001073227"/>
    </source>
</evidence>
<feature type="signal peptide" evidence="2">
    <location>
        <begin position="1"/>
        <end position="25"/>
    </location>
</feature>
<sequence>MNIPQNVLPALGALMVLVLSGCQTASLEDAAPKTVPSNLATVSAQTDTPDTGTADAQATPPVPQTVAKADDDAPASTIIRRNPGFKSVIPIEKTTPVATEEFVESGARRTGEYPVIGRKQTAANSQLSATEKSAAEAEMAKLLRERAQTPDGRAEYEARLKELRDLAKNHAADTQREIEQ</sequence>
<dbReference type="RefSeq" id="WP_267652676.1">
    <property type="nucleotide sequence ID" value="NZ_JAOVZR010000001.1"/>
</dbReference>
<feature type="region of interest" description="Disordered" evidence="1">
    <location>
        <begin position="43"/>
        <end position="68"/>
    </location>
</feature>
<feature type="chain" id="PRO_5047491020" description="Lipoprotein" evidence="2">
    <location>
        <begin position="26"/>
        <end position="180"/>
    </location>
</feature>
<gene>
    <name evidence="3" type="ORF">OEG84_04810</name>
</gene>
<keyword evidence="2" id="KW-0732">Signal</keyword>